<keyword evidence="2" id="KW-1185">Reference proteome</keyword>
<dbReference type="WBParaSite" id="jg17324">
    <property type="protein sequence ID" value="jg17324"/>
    <property type="gene ID" value="jg17324"/>
</dbReference>
<sequence>MEWTEDLLRQKRTNCSKDSALHRKLCTIELCLNRLCDLWHSTQPNSDFRSTTSIKRGQKNSEHNGYVRIGERLDWILMCLFLTMLTMPVLYLFVSM</sequence>
<dbReference type="AlphaFoldDB" id="A0A915D8U2"/>
<evidence type="ECO:0000313" key="3">
    <source>
        <dbReference type="WBParaSite" id="jg17324"/>
    </source>
</evidence>
<reference evidence="3" key="1">
    <citation type="submission" date="2022-11" db="UniProtKB">
        <authorList>
            <consortium name="WormBaseParasite"/>
        </authorList>
    </citation>
    <scope>IDENTIFICATION</scope>
</reference>
<organism evidence="2 3">
    <name type="scientific">Ditylenchus dipsaci</name>
    <dbReference type="NCBI Taxonomy" id="166011"/>
    <lineage>
        <taxon>Eukaryota</taxon>
        <taxon>Metazoa</taxon>
        <taxon>Ecdysozoa</taxon>
        <taxon>Nematoda</taxon>
        <taxon>Chromadorea</taxon>
        <taxon>Rhabditida</taxon>
        <taxon>Tylenchina</taxon>
        <taxon>Tylenchomorpha</taxon>
        <taxon>Sphaerularioidea</taxon>
        <taxon>Anguinidae</taxon>
        <taxon>Anguininae</taxon>
        <taxon>Ditylenchus</taxon>
    </lineage>
</organism>
<keyword evidence="1" id="KW-0812">Transmembrane</keyword>
<protein>
    <submittedName>
        <fullName evidence="3">Uncharacterized protein</fullName>
    </submittedName>
</protein>
<dbReference type="Proteomes" id="UP000887574">
    <property type="component" value="Unplaced"/>
</dbReference>
<accession>A0A915D8U2</accession>
<feature type="transmembrane region" description="Helical" evidence="1">
    <location>
        <begin position="75"/>
        <end position="94"/>
    </location>
</feature>
<name>A0A915D8U2_9BILA</name>
<evidence type="ECO:0000256" key="1">
    <source>
        <dbReference type="SAM" id="Phobius"/>
    </source>
</evidence>
<keyword evidence="1" id="KW-1133">Transmembrane helix</keyword>
<evidence type="ECO:0000313" key="2">
    <source>
        <dbReference type="Proteomes" id="UP000887574"/>
    </source>
</evidence>
<proteinExistence type="predicted"/>
<keyword evidence="1" id="KW-0472">Membrane</keyword>